<dbReference type="STRING" id="1266370.NITGR_730043"/>
<dbReference type="PANTHER" id="PTHR42743:SF11">
    <property type="entry name" value="AMINODEOXYCHORISMATE LYASE"/>
    <property type="match status" value="1"/>
</dbReference>
<dbReference type="PANTHER" id="PTHR42743">
    <property type="entry name" value="AMINO-ACID AMINOTRANSFERASE"/>
    <property type="match status" value="1"/>
</dbReference>
<dbReference type="Gene3D" id="3.30.470.10">
    <property type="match status" value="1"/>
</dbReference>
<comment type="pathway">
    <text evidence="2">Amino-acid biosynthesis; L-isoleucine biosynthesis; L-isoleucine from 2-oxobutanoate: step 4/4.</text>
</comment>
<evidence type="ECO:0000256" key="7">
    <source>
        <dbReference type="ARBA" id="ARBA00022898"/>
    </source>
</evidence>
<gene>
    <name evidence="13" type="primary">ilvE</name>
    <name evidence="13" type="ORF">NITGR_730043</name>
</gene>
<dbReference type="SUPFAM" id="SSF56752">
    <property type="entry name" value="D-aminoacid aminotransferase-like PLP-dependent enzymes"/>
    <property type="match status" value="1"/>
</dbReference>
<evidence type="ECO:0000256" key="6">
    <source>
        <dbReference type="ARBA" id="ARBA00013053"/>
    </source>
</evidence>
<evidence type="ECO:0000256" key="10">
    <source>
        <dbReference type="ARBA" id="ARBA00049229"/>
    </source>
</evidence>
<dbReference type="GO" id="GO:0008652">
    <property type="term" value="P:amino acid biosynthetic process"/>
    <property type="evidence" value="ECO:0007669"/>
    <property type="project" value="UniProtKB-ARBA"/>
</dbReference>
<evidence type="ECO:0000313" key="14">
    <source>
        <dbReference type="Proteomes" id="UP000011704"/>
    </source>
</evidence>
<comment type="cofactor">
    <cofactor evidence="1 12">
        <name>pyridoxal 5'-phosphate</name>
        <dbReference type="ChEBI" id="CHEBI:597326"/>
    </cofactor>
</comment>
<dbReference type="InParanoid" id="M1ZDM5"/>
<accession>M1ZDM5</accession>
<sequence length="286" mass="31677">MTIKINLNGTIDNDAFISVLDHGFLFGDSVYEVVSTIDGQVVFLAEHLRRLRQSAAALNLVIPYSDTKFGEEIHRTLKSAGNTESYVRIIVTRGVGELDLDPTSCTSPNVIILAKEAVIYPQENYDKGIHLALVSVKRNLKESLNPELKTGNYLNNVLAKMEANRTGAADALMLNSSGYLTECTTSNIFFVKDGRIFTPSLDCGILEGITREKILRLARENGFLVEEGEWPPEALEQAEEAFITGTVKKIMPVTLLNSRPVGNGKPGPTTKKLMRLYEDFLKRVLE</sequence>
<evidence type="ECO:0000256" key="3">
    <source>
        <dbReference type="ARBA" id="ARBA00004931"/>
    </source>
</evidence>
<comment type="catalytic activity">
    <reaction evidence="8">
        <text>L-valine + 2-oxoglutarate = 3-methyl-2-oxobutanoate + L-glutamate</text>
        <dbReference type="Rhea" id="RHEA:24813"/>
        <dbReference type="ChEBI" id="CHEBI:11851"/>
        <dbReference type="ChEBI" id="CHEBI:16810"/>
        <dbReference type="ChEBI" id="CHEBI:29985"/>
        <dbReference type="ChEBI" id="CHEBI:57762"/>
        <dbReference type="EC" id="2.6.1.42"/>
    </reaction>
</comment>
<dbReference type="InterPro" id="IPR001544">
    <property type="entry name" value="Aminotrans_IV"/>
</dbReference>
<evidence type="ECO:0000256" key="8">
    <source>
        <dbReference type="ARBA" id="ARBA00048212"/>
    </source>
</evidence>
<dbReference type="InterPro" id="IPR043131">
    <property type="entry name" value="BCAT-like_N"/>
</dbReference>
<dbReference type="FunFam" id="3.20.10.10:FF:000002">
    <property type="entry name" value="D-alanine aminotransferase"/>
    <property type="match status" value="1"/>
</dbReference>
<comment type="catalytic activity">
    <reaction evidence="9">
        <text>L-isoleucine + 2-oxoglutarate = (S)-3-methyl-2-oxopentanoate + L-glutamate</text>
        <dbReference type="Rhea" id="RHEA:24801"/>
        <dbReference type="ChEBI" id="CHEBI:16810"/>
        <dbReference type="ChEBI" id="CHEBI:29985"/>
        <dbReference type="ChEBI" id="CHEBI:35146"/>
        <dbReference type="ChEBI" id="CHEBI:58045"/>
        <dbReference type="EC" id="2.6.1.42"/>
    </reaction>
</comment>
<dbReference type="InterPro" id="IPR036038">
    <property type="entry name" value="Aminotransferase-like"/>
</dbReference>
<keyword evidence="14" id="KW-1185">Reference proteome</keyword>
<dbReference type="InterPro" id="IPR043132">
    <property type="entry name" value="BCAT-like_C"/>
</dbReference>
<dbReference type="GO" id="GO:0046394">
    <property type="term" value="P:carboxylic acid biosynthetic process"/>
    <property type="evidence" value="ECO:0007669"/>
    <property type="project" value="UniProtKB-ARBA"/>
</dbReference>
<dbReference type="InterPro" id="IPR018300">
    <property type="entry name" value="Aminotrans_IV_CS"/>
</dbReference>
<keyword evidence="13" id="KW-0808">Transferase</keyword>
<dbReference type="Gene3D" id="3.20.10.10">
    <property type="entry name" value="D-amino Acid Aminotransferase, subunit A, domain 2"/>
    <property type="match status" value="1"/>
</dbReference>
<name>M1ZDM5_NITG3</name>
<dbReference type="GO" id="GO:0052654">
    <property type="term" value="F:L-leucine-2-oxoglutarate transaminase activity"/>
    <property type="evidence" value="ECO:0007669"/>
    <property type="project" value="RHEA"/>
</dbReference>
<dbReference type="GO" id="GO:0052656">
    <property type="term" value="F:L-isoleucine-2-oxoglutarate transaminase activity"/>
    <property type="evidence" value="ECO:0007669"/>
    <property type="project" value="RHEA"/>
</dbReference>
<dbReference type="HOGENOM" id="CLU_020844_3_0_0"/>
<comment type="similarity">
    <text evidence="5 11">Belongs to the class-IV pyridoxal-phosphate-dependent aminotransferase family.</text>
</comment>
<dbReference type="EC" id="2.6.1.42" evidence="6"/>
<dbReference type="InterPro" id="IPR050571">
    <property type="entry name" value="Class-IV_PLP-Dep_Aminotrnsfr"/>
</dbReference>
<dbReference type="Pfam" id="PF01063">
    <property type="entry name" value="Aminotran_4"/>
    <property type="match status" value="1"/>
</dbReference>
<dbReference type="AlphaFoldDB" id="M1ZDM5"/>
<keyword evidence="7 12" id="KW-0663">Pyridoxal phosphate</keyword>
<dbReference type="Proteomes" id="UP000011704">
    <property type="component" value="Unassembled WGS sequence"/>
</dbReference>
<comment type="pathway">
    <text evidence="3">Amino-acid biosynthesis; L-valine biosynthesis; L-valine from pyruvate: step 4/4.</text>
</comment>
<organism evidence="13 14">
    <name type="scientific">Nitrospina gracilis (strain 3/211)</name>
    <dbReference type="NCBI Taxonomy" id="1266370"/>
    <lineage>
        <taxon>Bacteria</taxon>
        <taxon>Pseudomonadati</taxon>
        <taxon>Nitrospinota/Tectimicrobiota group</taxon>
        <taxon>Nitrospinota</taxon>
        <taxon>Nitrospinia</taxon>
        <taxon>Nitrospinales</taxon>
        <taxon>Nitrospinaceae</taxon>
        <taxon>Nitrospina</taxon>
    </lineage>
</organism>
<reference evidence="13 14" key="1">
    <citation type="journal article" date="2013" name="Front. Microbiol.">
        <title>The genome of Nitrospina gracilis illuminates the metabolism and evolution of the major marine nitrite oxidizer.</title>
        <authorList>
            <person name="Luecker S."/>
            <person name="Nowka B."/>
            <person name="Rattei T."/>
            <person name="Spieck E."/>
            <person name="and Daims H."/>
        </authorList>
    </citation>
    <scope>NUCLEOTIDE SEQUENCE [LARGE SCALE GENOMIC DNA]</scope>
    <source>
        <strain evidence="13 14">3/211</strain>
    </source>
</reference>
<dbReference type="PROSITE" id="PS00770">
    <property type="entry name" value="AA_TRANSFER_CLASS_4"/>
    <property type="match status" value="1"/>
</dbReference>
<evidence type="ECO:0000256" key="11">
    <source>
        <dbReference type="RuleBase" id="RU004106"/>
    </source>
</evidence>
<comment type="catalytic activity">
    <reaction evidence="10">
        <text>L-leucine + 2-oxoglutarate = 4-methyl-2-oxopentanoate + L-glutamate</text>
        <dbReference type="Rhea" id="RHEA:18321"/>
        <dbReference type="ChEBI" id="CHEBI:16810"/>
        <dbReference type="ChEBI" id="CHEBI:17865"/>
        <dbReference type="ChEBI" id="CHEBI:29985"/>
        <dbReference type="ChEBI" id="CHEBI:57427"/>
        <dbReference type="EC" id="2.6.1.42"/>
    </reaction>
</comment>
<comment type="caution">
    <text evidence="13">The sequence shown here is derived from an EMBL/GenBank/DDBJ whole genome shotgun (WGS) entry which is preliminary data.</text>
</comment>
<keyword evidence="13" id="KW-0032">Aminotransferase</keyword>
<evidence type="ECO:0000256" key="12">
    <source>
        <dbReference type="RuleBase" id="RU004516"/>
    </source>
</evidence>
<comment type="pathway">
    <text evidence="4">Amino-acid biosynthesis; L-leucine biosynthesis; L-leucine from 3-methyl-2-oxobutanoate: step 4/4.</text>
</comment>
<evidence type="ECO:0000256" key="9">
    <source>
        <dbReference type="ARBA" id="ARBA00048798"/>
    </source>
</evidence>
<dbReference type="GO" id="GO:0052655">
    <property type="term" value="F:L-valine-2-oxoglutarate transaminase activity"/>
    <property type="evidence" value="ECO:0007669"/>
    <property type="project" value="RHEA"/>
</dbReference>
<evidence type="ECO:0000256" key="2">
    <source>
        <dbReference type="ARBA" id="ARBA00004824"/>
    </source>
</evidence>
<evidence type="ECO:0000256" key="1">
    <source>
        <dbReference type="ARBA" id="ARBA00001933"/>
    </source>
</evidence>
<dbReference type="OrthoDB" id="9804984at2"/>
<evidence type="ECO:0000256" key="4">
    <source>
        <dbReference type="ARBA" id="ARBA00005072"/>
    </source>
</evidence>
<dbReference type="RefSeq" id="WP_005010455.1">
    <property type="nucleotide sequence ID" value="NZ_HG422173.1"/>
</dbReference>
<evidence type="ECO:0000313" key="13">
    <source>
        <dbReference type="EMBL" id="CCQ91585.1"/>
    </source>
</evidence>
<dbReference type="GO" id="GO:0005829">
    <property type="term" value="C:cytosol"/>
    <property type="evidence" value="ECO:0007669"/>
    <property type="project" value="TreeGrafter"/>
</dbReference>
<protein>
    <recommendedName>
        <fullName evidence="6">branched-chain-amino-acid transaminase</fullName>
        <ecNumber evidence="6">2.6.1.42</ecNumber>
    </recommendedName>
</protein>
<proteinExistence type="inferred from homology"/>
<dbReference type="EMBL" id="CAQJ01000081">
    <property type="protein sequence ID" value="CCQ91585.1"/>
    <property type="molecule type" value="Genomic_DNA"/>
</dbReference>
<evidence type="ECO:0000256" key="5">
    <source>
        <dbReference type="ARBA" id="ARBA00009320"/>
    </source>
</evidence>